<feature type="domain" description="Fibronectin type III-like" evidence="1">
    <location>
        <begin position="99"/>
        <end position="145"/>
    </location>
</feature>
<dbReference type="PANTHER" id="PTHR42721">
    <property type="entry name" value="SUGAR HYDROLASE-RELATED"/>
    <property type="match status" value="1"/>
</dbReference>
<evidence type="ECO:0000259" key="1">
    <source>
        <dbReference type="Pfam" id="PF14310"/>
    </source>
</evidence>
<dbReference type="Pfam" id="PF14310">
    <property type="entry name" value="Fn3-like"/>
    <property type="match status" value="1"/>
</dbReference>
<sequence>MLQKAGSSCIMSAGGVDISFAKSNPKIHAILWAGYPGAEGVKPLLMLFLENTIQVTLTWYQADYVDKIPLTSLQLRPDDSKGYPGRTYKFFDGDGDGDEIVLVYSQPPLGILRTHIKQLNKFQRVSVAAGASKLVRFAINIARAWALLTPMVMLSCHLVPHNYRR</sequence>
<comment type="caution">
    <text evidence="2">The sequence shown here is derived from an EMBL/GenBank/DDBJ whole genome shotgun (WGS) entry which is preliminary data.</text>
</comment>
<protein>
    <submittedName>
        <fullName evidence="2">Beta-d-xylosidase 4</fullName>
    </submittedName>
</protein>
<dbReference type="GO" id="GO:0046556">
    <property type="term" value="F:alpha-L-arabinofuranosidase activity"/>
    <property type="evidence" value="ECO:0007669"/>
    <property type="project" value="TreeGrafter"/>
</dbReference>
<keyword evidence="3" id="KW-1185">Reference proteome</keyword>
<evidence type="ECO:0000313" key="3">
    <source>
        <dbReference type="Proteomes" id="UP000237347"/>
    </source>
</evidence>
<dbReference type="InterPro" id="IPR013783">
    <property type="entry name" value="Ig-like_fold"/>
</dbReference>
<dbReference type="Proteomes" id="UP000237347">
    <property type="component" value="Unassembled WGS sequence"/>
</dbReference>
<dbReference type="GO" id="GO:0009044">
    <property type="term" value="F:xylan 1,4-beta-xylosidase activity"/>
    <property type="evidence" value="ECO:0007669"/>
    <property type="project" value="InterPro"/>
</dbReference>
<dbReference type="AlphaFoldDB" id="A0AAW0JVK7"/>
<evidence type="ECO:0000313" key="2">
    <source>
        <dbReference type="EMBL" id="KAK7831003.1"/>
    </source>
</evidence>
<proteinExistence type="predicted"/>
<name>A0AAW0JVK7_QUESU</name>
<dbReference type="GO" id="GO:0031222">
    <property type="term" value="P:arabinan catabolic process"/>
    <property type="evidence" value="ECO:0007669"/>
    <property type="project" value="TreeGrafter"/>
</dbReference>
<dbReference type="Gene3D" id="2.60.40.10">
    <property type="entry name" value="Immunoglobulins"/>
    <property type="match status" value="1"/>
</dbReference>
<organism evidence="2 3">
    <name type="scientific">Quercus suber</name>
    <name type="common">Cork oak</name>
    <dbReference type="NCBI Taxonomy" id="58331"/>
    <lineage>
        <taxon>Eukaryota</taxon>
        <taxon>Viridiplantae</taxon>
        <taxon>Streptophyta</taxon>
        <taxon>Embryophyta</taxon>
        <taxon>Tracheophyta</taxon>
        <taxon>Spermatophyta</taxon>
        <taxon>Magnoliopsida</taxon>
        <taxon>eudicotyledons</taxon>
        <taxon>Gunneridae</taxon>
        <taxon>Pentapetalae</taxon>
        <taxon>rosids</taxon>
        <taxon>fabids</taxon>
        <taxon>Fagales</taxon>
        <taxon>Fagaceae</taxon>
        <taxon>Quercus</taxon>
    </lineage>
</organism>
<gene>
    <name evidence="2" type="primary">BXL4_1</name>
    <name evidence="2" type="ORF">CFP56_027743</name>
</gene>
<dbReference type="EMBL" id="PKMF04000453">
    <property type="protein sequence ID" value="KAK7831003.1"/>
    <property type="molecule type" value="Genomic_DNA"/>
</dbReference>
<dbReference type="PANTHER" id="PTHR42721:SF11">
    <property type="entry name" value="BETA-D-XYLOSIDASE 5-RELATED"/>
    <property type="match status" value="1"/>
</dbReference>
<accession>A0AAW0JVK7</accession>
<dbReference type="GO" id="GO:0045493">
    <property type="term" value="P:xylan catabolic process"/>
    <property type="evidence" value="ECO:0007669"/>
    <property type="project" value="InterPro"/>
</dbReference>
<dbReference type="InterPro" id="IPR026891">
    <property type="entry name" value="Fn3-like"/>
</dbReference>
<dbReference type="InterPro" id="IPR044993">
    <property type="entry name" value="BXL"/>
</dbReference>
<reference evidence="2 3" key="1">
    <citation type="journal article" date="2018" name="Sci. Data">
        <title>The draft genome sequence of cork oak.</title>
        <authorList>
            <person name="Ramos A.M."/>
            <person name="Usie A."/>
            <person name="Barbosa P."/>
            <person name="Barros P.M."/>
            <person name="Capote T."/>
            <person name="Chaves I."/>
            <person name="Simoes F."/>
            <person name="Abreu I."/>
            <person name="Carrasquinho I."/>
            <person name="Faro C."/>
            <person name="Guimaraes J.B."/>
            <person name="Mendonca D."/>
            <person name="Nobrega F."/>
            <person name="Rodrigues L."/>
            <person name="Saibo N.J.M."/>
            <person name="Varela M.C."/>
            <person name="Egas C."/>
            <person name="Matos J."/>
            <person name="Miguel C.M."/>
            <person name="Oliveira M.M."/>
            <person name="Ricardo C.P."/>
            <person name="Goncalves S."/>
        </authorList>
    </citation>
    <scope>NUCLEOTIDE SEQUENCE [LARGE SCALE GENOMIC DNA]</scope>
    <source>
        <strain evidence="3">cv. HL8</strain>
    </source>
</reference>